<dbReference type="STRING" id="1806994.A0A507C9U3"/>
<dbReference type="PROSITE" id="PS51299">
    <property type="entry name" value="HTH_APSES"/>
    <property type="match status" value="1"/>
</dbReference>
<dbReference type="PANTHER" id="PTHR43828">
    <property type="entry name" value="ASPARAGINASE"/>
    <property type="match status" value="1"/>
</dbReference>
<evidence type="ECO:0000256" key="1">
    <source>
        <dbReference type="ARBA" id="ARBA00022737"/>
    </source>
</evidence>
<evidence type="ECO:0000259" key="4">
    <source>
        <dbReference type="PROSITE" id="PS51299"/>
    </source>
</evidence>
<evidence type="ECO:0000313" key="6">
    <source>
        <dbReference type="Proteomes" id="UP000319731"/>
    </source>
</evidence>
<dbReference type="Proteomes" id="UP000319731">
    <property type="component" value="Unassembled WGS sequence"/>
</dbReference>
<gene>
    <name evidence="5" type="ORF">SmJEL517_g01768</name>
</gene>
<feature type="region of interest" description="Disordered" evidence="3">
    <location>
        <begin position="1"/>
        <end position="24"/>
    </location>
</feature>
<dbReference type="SMART" id="SM01252">
    <property type="entry name" value="KilA-N"/>
    <property type="match status" value="1"/>
</dbReference>
<keyword evidence="6" id="KW-1185">Reference proteome</keyword>
<dbReference type="RefSeq" id="XP_031026324.1">
    <property type="nucleotide sequence ID" value="XM_031167696.1"/>
</dbReference>
<dbReference type="GeneID" id="42002993"/>
<sequence>MDNESIQVRSLNDITPPPSETGTITLSRDKGLFGADRCLFDNTHHTLSFFSFDEDGEDHIPLAADKPDYCDPPPTLPLSYQQSSVLCREKGDAIVNCEMTGNTNNSSNQSGSIPVASSPIQQHDDDDAYMQLSLPVVSDSMGASTGFTASYPVSGATAGTGTQQVAYPYNMYYTHSGQYSGSPISPTSAAQIGAMASSQQQQQHQSTSPTQQLQGQVINQYMYGNQPYYYYSTAYSNYPPGSYMASQPTRGPGRPSTRPTVVSAPQYHPYPRSHPNAPITIQTNATQLQLQHHQLQQQQQQHQQIQQVQMQNQQQLQQHQQQMHHQQHQQQTIGLNHSVINNLAMNMSQQQQVQVPLQPTTVSPATVAPIPASQMLGTPIIVATKTTVSSPSTSASTSASTSPIIKSVSLPIRSLTPVQQIPLERASPPLQAPQQKPKNRGRAPKQPVIKPETQDDGLIRSAVYSSVPVYEFTTRGVSLMKRVKDGFMNATQILKLAGIDKGRRTKILEKEVHPNEHEKVQGGYGKYQGTWVPFSRGIHLAQEYGVEELLRPLLDYKRVEK</sequence>
<organism evidence="5 6">
    <name type="scientific">Synchytrium microbalum</name>
    <dbReference type="NCBI Taxonomy" id="1806994"/>
    <lineage>
        <taxon>Eukaryota</taxon>
        <taxon>Fungi</taxon>
        <taxon>Fungi incertae sedis</taxon>
        <taxon>Chytridiomycota</taxon>
        <taxon>Chytridiomycota incertae sedis</taxon>
        <taxon>Chytridiomycetes</taxon>
        <taxon>Synchytriales</taxon>
        <taxon>Synchytriaceae</taxon>
        <taxon>Synchytrium</taxon>
    </lineage>
</organism>
<dbReference type="PANTHER" id="PTHR43828:SF3">
    <property type="entry name" value="CHROMO DOMAIN-CONTAINING PROTEIN"/>
    <property type="match status" value="1"/>
</dbReference>
<keyword evidence="2" id="KW-0040">ANK repeat</keyword>
<name>A0A507C9U3_9FUNG</name>
<dbReference type="AlphaFoldDB" id="A0A507C9U3"/>
<evidence type="ECO:0000256" key="3">
    <source>
        <dbReference type="SAM" id="MobiDB-lite"/>
    </source>
</evidence>
<protein>
    <recommendedName>
        <fullName evidence="4">HTH APSES-type domain-containing protein</fullName>
    </recommendedName>
</protein>
<feature type="region of interest" description="Disordered" evidence="3">
    <location>
        <begin position="421"/>
        <end position="454"/>
    </location>
</feature>
<reference evidence="5 6" key="1">
    <citation type="journal article" date="2019" name="Sci. Rep.">
        <title>Comparative genomics of chytrid fungi reveal insights into the obligate biotrophic and pathogenic lifestyle of Synchytrium endobioticum.</title>
        <authorList>
            <person name="van de Vossenberg B.T.L.H."/>
            <person name="Warris S."/>
            <person name="Nguyen H.D.T."/>
            <person name="van Gent-Pelzer M.P.E."/>
            <person name="Joly D.L."/>
            <person name="van de Geest H.C."/>
            <person name="Bonants P.J.M."/>
            <person name="Smith D.S."/>
            <person name="Levesque C.A."/>
            <person name="van der Lee T.A.J."/>
        </authorList>
    </citation>
    <scope>NUCLEOTIDE SEQUENCE [LARGE SCALE GENOMIC DNA]</scope>
    <source>
        <strain evidence="5 6">JEL517</strain>
    </source>
</reference>
<evidence type="ECO:0000256" key="2">
    <source>
        <dbReference type="ARBA" id="ARBA00023043"/>
    </source>
</evidence>
<dbReference type="GO" id="GO:0033309">
    <property type="term" value="C:SBF transcription complex"/>
    <property type="evidence" value="ECO:0007669"/>
    <property type="project" value="TreeGrafter"/>
</dbReference>
<dbReference type="GO" id="GO:0000981">
    <property type="term" value="F:DNA-binding transcription factor activity, RNA polymerase II-specific"/>
    <property type="evidence" value="ECO:0007669"/>
    <property type="project" value="UniProtKB-ARBA"/>
</dbReference>
<dbReference type="EMBL" id="QEAO01000006">
    <property type="protein sequence ID" value="TPX35939.1"/>
    <property type="molecule type" value="Genomic_DNA"/>
</dbReference>
<proteinExistence type="predicted"/>
<dbReference type="InterPro" id="IPR036887">
    <property type="entry name" value="HTH_APSES_sf"/>
</dbReference>
<dbReference type="InterPro" id="IPR003163">
    <property type="entry name" value="Tscrpt_reg_HTH_APSES-type"/>
</dbReference>
<dbReference type="Pfam" id="PF04383">
    <property type="entry name" value="KilA-N"/>
    <property type="match status" value="1"/>
</dbReference>
<dbReference type="InterPro" id="IPR018004">
    <property type="entry name" value="KilA/APSES_HTH"/>
</dbReference>
<feature type="domain" description="HTH APSES-type" evidence="4">
    <location>
        <begin position="459"/>
        <end position="561"/>
    </location>
</feature>
<dbReference type="Gene3D" id="3.10.260.10">
    <property type="entry name" value="Transcription regulator HTH, APSES-type DNA-binding domain"/>
    <property type="match status" value="1"/>
</dbReference>
<accession>A0A507C9U3</accession>
<dbReference type="GO" id="GO:0030907">
    <property type="term" value="C:MBF transcription complex"/>
    <property type="evidence" value="ECO:0007669"/>
    <property type="project" value="TreeGrafter"/>
</dbReference>
<comment type="caution">
    <text evidence="5">The sequence shown here is derived from an EMBL/GenBank/DDBJ whole genome shotgun (WGS) entry which is preliminary data.</text>
</comment>
<dbReference type="OrthoDB" id="6718656at2759"/>
<keyword evidence="1" id="KW-0677">Repeat</keyword>
<feature type="compositionally biased region" description="Polar residues" evidence="3">
    <location>
        <begin position="1"/>
        <end position="13"/>
    </location>
</feature>
<evidence type="ECO:0000313" key="5">
    <source>
        <dbReference type="EMBL" id="TPX35939.1"/>
    </source>
</evidence>
<dbReference type="SUPFAM" id="SSF54616">
    <property type="entry name" value="DNA-binding domain of Mlu1-box binding protein MBP1"/>
    <property type="match status" value="1"/>
</dbReference>
<dbReference type="InterPro" id="IPR051642">
    <property type="entry name" value="SWI6-like"/>
</dbReference>
<dbReference type="GO" id="GO:0003677">
    <property type="term" value="F:DNA binding"/>
    <property type="evidence" value="ECO:0007669"/>
    <property type="project" value="InterPro"/>
</dbReference>